<feature type="compositionally biased region" description="Acidic residues" evidence="2">
    <location>
        <begin position="235"/>
        <end position="251"/>
    </location>
</feature>
<reference evidence="3" key="1">
    <citation type="submission" date="2013-12" db="EMBL/GenBank/DDBJ databases">
        <title>The Genome Sequence of Aphanomyces astaci APO3.</title>
        <authorList>
            <consortium name="The Broad Institute Genomics Platform"/>
            <person name="Russ C."/>
            <person name="Tyler B."/>
            <person name="van West P."/>
            <person name="Dieguez-Uribeondo J."/>
            <person name="Young S.K."/>
            <person name="Zeng Q."/>
            <person name="Gargeya S."/>
            <person name="Fitzgerald M."/>
            <person name="Abouelleil A."/>
            <person name="Alvarado L."/>
            <person name="Chapman S.B."/>
            <person name="Gainer-Dewar J."/>
            <person name="Goldberg J."/>
            <person name="Griggs A."/>
            <person name="Gujja S."/>
            <person name="Hansen M."/>
            <person name="Howarth C."/>
            <person name="Imamovic A."/>
            <person name="Ireland A."/>
            <person name="Larimer J."/>
            <person name="McCowan C."/>
            <person name="Murphy C."/>
            <person name="Pearson M."/>
            <person name="Poon T.W."/>
            <person name="Priest M."/>
            <person name="Roberts A."/>
            <person name="Saif S."/>
            <person name="Shea T."/>
            <person name="Sykes S."/>
            <person name="Wortman J."/>
            <person name="Nusbaum C."/>
            <person name="Birren B."/>
        </authorList>
    </citation>
    <scope>NUCLEOTIDE SEQUENCE [LARGE SCALE GENOMIC DNA]</scope>
    <source>
        <strain evidence="3">APO3</strain>
    </source>
</reference>
<feature type="compositionally biased region" description="Basic and acidic residues" evidence="2">
    <location>
        <begin position="1074"/>
        <end position="1088"/>
    </location>
</feature>
<dbReference type="OrthoDB" id="76977at2759"/>
<dbReference type="RefSeq" id="XP_009835727.1">
    <property type="nucleotide sequence ID" value="XM_009837425.1"/>
</dbReference>
<evidence type="ECO:0000256" key="1">
    <source>
        <dbReference type="SAM" id="Coils"/>
    </source>
</evidence>
<accession>W4G4P5</accession>
<protein>
    <submittedName>
        <fullName evidence="3">Uncharacterized protein</fullName>
    </submittedName>
</protein>
<evidence type="ECO:0000313" key="3">
    <source>
        <dbReference type="EMBL" id="ETV74640.1"/>
    </source>
</evidence>
<feature type="region of interest" description="Disordered" evidence="2">
    <location>
        <begin position="1074"/>
        <end position="1095"/>
    </location>
</feature>
<dbReference type="EMBL" id="KI913143">
    <property type="protein sequence ID" value="ETV74640.1"/>
    <property type="molecule type" value="Genomic_DNA"/>
</dbReference>
<feature type="region of interest" description="Disordered" evidence="2">
    <location>
        <begin position="232"/>
        <end position="282"/>
    </location>
</feature>
<keyword evidence="1" id="KW-0175">Coiled coil</keyword>
<dbReference type="AlphaFoldDB" id="W4G4P5"/>
<dbReference type="GeneID" id="20812769"/>
<organism evidence="3">
    <name type="scientific">Aphanomyces astaci</name>
    <name type="common">Crayfish plague agent</name>
    <dbReference type="NCBI Taxonomy" id="112090"/>
    <lineage>
        <taxon>Eukaryota</taxon>
        <taxon>Sar</taxon>
        <taxon>Stramenopiles</taxon>
        <taxon>Oomycota</taxon>
        <taxon>Saprolegniomycetes</taxon>
        <taxon>Saprolegniales</taxon>
        <taxon>Verrucalvaceae</taxon>
        <taxon>Aphanomyces</taxon>
    </lineage>
</organism>
<proteinExistence type="predicted"/>
<feature type="region of interest" description="Disordered" evidence="2">
    <location>
        <begin position="1"/>
        <end position="39"/>
    </location>
</feature>
<feature type="coiled-coil region" evidence="1">
    <location>
        <begin position="373"/>
        <end position="435"/>
    </location>
</feature>
<feature type="region of interest" description="Disordered" evidence="2">
    <location>
        <begin position="967"/>
        <end position="994"/>
    </location>
</feature>
<evidence type="ECO:0000256" key="2">
    <source>
        <dbReference type="SAM" id="MobiDB-lite"/>
    </source>
</evidence>
<name>W4G4P5_APHAT</name>
<dbReference type="STRING" id="112090.W4G4P5"/>
<sequence>MDEDIASPPSQPPLVTERSTSAAGTGVPIEGSPAGAARKGTSYVPVASSWNSDQFNASLSTNLMTFSVAPLTHVMQAVGTTIHHHDILLQELAKQMHKVDSAQQEMNKHTTAPSISSEDLLSKLEGVERRLHDVEANTEESRTREEMLTNKMGIVGELGDRVAQQDASIQDVKLSVGQMGIRLGDCVTTVAFELMKAALLNDVQNMLKDAIAQQAAMQDTRFNALQEQLLRLSGGDDDDDDDDSNDMDEEPTYGPGDVLRPAHVPPTETTMITQKKGKHDGSSTMRMMFDPAQKLLVEQLDQQLKQLATRVRDVEADRVTWHDQVAGIHNQVVQCNMDAGQFRHDMIGAFDDLAAKTKATPASDLATPAIPPSRKYDDDIQRLSDRIERLTKQLGDLHLAHGSDHATTDATAHAVKTVQDDMRKLKAQVDAFQDNHSLMQGLMGGGSSDGASPDLSMVFGKLAEMRQTQANATDDLRRHLATLDGWVKELQTQRQQVKHSDESRARLNLRQLDADLELKKDALHHQLHLQEHLMGQVTDWLHAIPAIRKELEKPDAHEHPKMAELQAMLRQYYRALPGVATLQASSHGLHGMLQQLHHTFLQTQDGAASATGVDDLTPREAQLQTLHTLLATLDKHNEGLVKQYDHARVQMDELWNVWQKRLRTDTDNRVTMLSKEITEVALLKPKMPSPPPATVVPPPHLDKKMSLSAQAMALGEGSDAVKRLEQLLLTCCRRLDGFEDDIRGLTRNVHAYRGDMTDRVTESHMSKLKFQIFAELAKIHAVLGSSKFQGGATTAAKVYDDSDIKTTLDVQAELIASLCLELKKEKSDDSEHKQLSAIPVEDAIESDKLFNAKLESITEKVAEMFVSLEVQRSSSQPRNIIPAYNPTLLLEAFAQNIEAKLALTQDLTKKDIERIKMELGDNVRRRVTRAMEAMREQIPPSAEPTTSVGTIPGMVCCIACSRPVRFDTSTGGDGQHKDVSRTTLGLPDPDEEDDALDREGDAEFVYRAGFRMPVIERKNVLPLLVSPRIPPSPRVKGGTSVDKGKSRRFVKGSIRKVDSLMREVEDLDHDTLNAERQIDYKKANDVRKPTAPPLR</sequence>
<dbReference type="VEuPathDB" id="FungiDB:H257_10773"/>
<gene>
    <name evidence="3" type="ORF">H257_10773</name>
</gene>
<feature type="coiled-coil region" evidence="1">
    <location>
        <begin position="85"/>
        <end position="144"/>
    </location>
</feature>